<protein>
    <submittedName>
        <fullName evidence="1">Uncharacterized protein</fullName>
    </submittedName>
</protein>
<comment type="caution">
    <text evidence="1">The sequence shown here is derived from an EMBL/GenBank/DDBJ whole genome shotgun (WGS) entry which is preliminary data.</text>
</comment>
<dbReference type="EMBL" id="JBHTCO010000039">
    <property type="protein sequence ID" value="MFC7394810.1"/>
    <property type="molecule type" value="Genomic_DNA"/>
</dbReference>
<name>A0ABW2Q1G3_9BACL</name>
<dbReference type="Proteomes" id="UP001596505">
    <property type="component" value="Unassembled WGS sequence"/>
</dbReference>
<evidence type="ECO:0000313" key="1">
    <source>
        <dbReference type="EMBL" id="MFC7394810.1"/>
    </source>
</evidence>
<dbReference type="RefSeq" id="WP_380968668.1">
    <property type="nucleotide sequence ID" value="NZ_JBHTCO010000039.1"/>
</dbReference>
<accession>A0ABW2Q1G3</accession>
<evidence type="ECO:0000313" key="2">
    <source>
        <dbReference type="Proteomes" id="UP001596505"/>
    </source>
</evidence>
<sequence length="41" mass="4734">MHLYLELKIGTYVELATLLPIYTFLTYKVKAPAGRQVLLHD</sequence>
<keyword evidence="2" id="KW-1185">Reference proteome</keyword>
<organism evidence="1 2">
    <name type="scientific">Scopulibacillus cellulosilyticus</name>
    <dbReference type="NCBI Taxonomy" id="2665665"/>
    <lineage>
        <taxon>Bacteria</taxon>
        <taxon>Bacillati</taxon>
        <taxon>Bacillota</taxon>
        <taxon>Bacilli</taxon>
        <taxon>Bacillales</taxon>
        <taxon>Sporolactobacillaceae</taxon>
        <taxon>Scopulibacillus</taxon>
    </lineage>
</organism>
<gene>
    <name evidence="1" type="ORF">ACFQRG_17955</name>
</gene>
<reference evidence="2" key="1">
    <citation type="journal article" date="2019" name="Int. J. Syst. Evol. Microbiol.">
        <title>The Global Catalogue of Microorganisms (GCM) 10K type strain sequencing project: providing services to taxonomists for standard genome sequencing and annotation.</title>
        <authorList>
            <consortium name="The Broad Institute Genomics Platform"/>
            <consortium name="The Broad Institute Genome Sequencing Center for Infectious Disease"/>
            <person name="Wu L."/>
            <person name="Ma J."/>
        </authorList>
    </citation>
    <scope>NUCLEOTIDE SEQUENCE [LARGE SCALE GENOMIC DNA]</scope>
    <source>
        <strain evidence="2">CGMCC 1.16305</strain>
    </source>
</reference>
<proteinExistence type="predicted"/>